<dbReference type="GO" id="GO:0006508">
    <property type="term" value="P:proteolysis"/>
    <property type="evidence" value="ECO:0007669"/>
    <property type="project" value="UniProtKB-KW"/>
</dbReference>
<dbReference type="Gene3D" id="3.40.50.1820">
    <property type="entry name" value="alpha/beta hydrolase"/>
    <property type="match status" value="1"/>
</dbReference>
<comment type="catalytic activity">
    <reaction evidence="1 8 10">
        <text>Release of N-terminal proline from a peptide.</text>
        <dbReference type="EC" id="3.4.11.5"/>
    </reaction>
</comment>
<sequence>MVYPAQEPYDEGFLKVSDIHKIYYMQCGNPDGKPVLYLHGGPGGSVGVKNTVYFNPDIYRIVLFDQRGSGKSEPTAEIKDNTTWDLVDDIEKIRTKLGIENWVVFGGSWGSTLALAYAETYPERATALILRGLFLVSQAELRWFYQEGGTSMVWPAEWEAYAALIPPEKRSDMISAYYELLTDPDDKVSLPAAQEWSRYESSVIKLRQDAEEIARSDNDLKWAREFARIECHYFINKAWMPDRHLVSEEQLAKIRHLPCKMINGRYDSICLPKYAYDLKRTYGDNCELIIVPDAGHSAAEPGTTAALVKAADEFASL</sequence>
<dbReference type="InParanoid" id="A0A1Y2AM42"/>
<evidence type="ECO:0000256" key="2">
    <source>
        <dbReference type="ARBA" id="ARBA00004496"/>
    </source>
</evidence>
<comment type="caution">
    <text evidence="12">The sequence shown here is derived from an EMBL/GenBank/DDBJ whole genome shotgun (WGS) entry which is preliminary data.</text>
</comment>
<comment type="subcellular location">
    <subcellularLocation>
        <location evidence="2 8">Cytoplasm</location>
    </subcellularLocation>
</comment>
<feature type="active site" evidence="9">
    <location>
        <position position="267"/>
    </location>
</feature>
<dbReference type="EC" id="3.4.11.5" evidence="8 10"/>
<dbReference type="PANTHER" id="PTHR43722:SF1">
    <property type="entry name" value="PROLINE IMINOPEPTIDASE"/>
    <property type="match status" value="1"/>
</dbReference>
<dbReference type="NCBIfam" id="TIGR01249">
    <property type="entry name" value="pro_imino_pep_1"/>
    <property type="match status" value="1"/>
</dbReference>
<dbReference type="PANTHER" id="PTHR43722">
    <property type="entry name" value="PROLINE IMINOPEPTIDASE"/>
    <property type="match status" value="1"/>
</dbReference>
<dbReference type="PIRSF" id="PIRSF006431">
    <property type="entry name" value="Pept_S33"/>
    <property type="match status" value="1"/>
</dbReference>
<dbReference type="InterPro" id="IPR029058">
    <property type="entry name" value="AB_hydrolase_fold"/>
</dbReference>
<name>A0A1Y2AM42_9TREE</name>
<reference evidence="12 13" key="1">
    <citation type="submission" date="2016-07" db="EMBL/GenBank/DDBJ databases">
        <title>Pervasive Adenine N6-methylation of Active Genes in Fungi.</title>
        <authorList>
            <consortium name="DOE Joint Genome Institute"/>
            <person name="Mondo S.J."/>
            <person name="Dannebaum R.O."/>
            <person name="Kuo R.C."/>
            <person name="Labutti K."/>
            <person name="Haridas S."/>
            <person name="Kuo A."/>
            <person name="Salamov A."/>
            <person name="Ahrendt S.R."/>
            <person name="Lipzen A."/>
            <person name="Sullivan W."/>
            <person name="Andreopoulos W.B."/>
            <person name="Clum A."/>
            <person name="Lindquist E."/>
            <person name="Daum C."/>
            <person name="Ramamoorthy G.K."/>
            <person name="Gryganskyi A."/>
            <person name="Culley D."/>
            <person name="Magnuson J.K."/>
            <person name="James T.Y."/>
            <person name="O'Malley M.A."/>
            <person name="Stajich J.E."/>
            <person name="Spatafora J.W."/>
            <person name="Visel A."/>
            <person name="Grigoriev I.V."/>
        </authorList>
    </citation>
    <scope>NUCLEOTIDE SEQUENCE [LARGE SCALE GENOMIC DNA]</scope>
    <source>
        <strain evidence="12 13">68-887.2</strain>
    </source>
</reference>
<dbReference type="AlphaFoldDB" id="A0A1Y2AM42"/>
<dbReference type="PRINTS" id="PR00793">
    <property type="entry name" value="PROAMNOPTASE"/>
</dbReference>
<keyword evidence="4 8" id="KW-0031">Aminopeptidase</keyword>
<dbReference type="GO" id="GO:0004177">
    <property type="term" value="F:aminopeptidase activity"/>
    <property type="evidence" value="ECO:0007669"/>
    <property type="project" value="UniProtKB-UniRule"/>
</dbReference>
<evidence type="ECO:0000256" key="8">
    <source>
        <dbReference type="PIRNR" id="PIRNR006431"/>
    </source>
</evidence>
<dbReference type="InterPro" id="IPR000073">
    <property type="entry name" value="AB_hydrolase_1"/>
</dbReference>
<comment type="similarity">
    <text evidence="3 8 10">Belongs to the peptidase S33 family.</text>
</comment>
<evidence type="ECO:0000256" key="5">
    <source>
        <dbReference type="ARBA" id="ARBA00022490"/>
    </source>
</evidence>
<dbReference type="SUPFAM" id="SSF53474">
    <property type="entry name" value="alpha/beta-Hydrolases"/>
    <property type="match status" value="1"/>
</dbReference>
<evidence type="ECO:0000256" key="9">
    <source>
        <dbReference type="PIRSR" id="PIRSR006431-1"/>
    </source>
</evidence>
<keyword evidence="5 8" id="KW-0963">Cytoplasm</keyword>
<dbReference type="STRING" id="71784.A0A1Y2AM42"/>
<dbReference type="Proteomes" id="UP000193986">
    <property type="component" value="Unassembled WGS sequence"/>
</dbReference>
<evidence type="ECO:0000313" key="12">
    <source>
        <dbReference type="EMBL" id="ORY23554.1"/>
    </source>
</evidence>
<evidence type="ECO:0000259" key="11">
    <source>
        <dbReference type="Pfam" id="PF00561"/>
    </source>
</evidence>
<evidence type="ECO:0000256" key="6">
    <source>
        <dbReference type="ARBA" id="ARBA00022670"/>
    </source>
</evidence>
<gene>
    <name evidence="12" type="ORF">BCR39DRAFT_347978</name>
</gene>
<feature type="domain" description="AB hydrolase-1" evidence="11">
    <location>
        <begin position="33"/>
        <end position="299"/>
    </location>
</feature>
<evidence type="ECO:0000256" key="10">
    <source>
        <dbReference type="RuleBase" id="RU003421"/>
    </source>
</evidence>
<evidence type="ECO:0000256" key="3">
    <source>
        <dbReference type="ARBA" id="ARBA00010088"/>
    </source>
</evidence>
<evidence type="ECO:0000256" key="4">
    <source>
        <dbReference type="ARBA" id="ARBA00022438"/>
    </source>
</evidence>
<dbReference type="InterPro" id="IPR002410">
    <property type="entry name" value="Peptidase_S33"/>
</dbReference>
<keyword evidence="13" id="KW-1185">Reference proteome</keyword>
<feature type="active site" description="Nucleophile" evidence="9">
    <location>
        <position position="108"/>
    </location>
</feature>
<dbReference type="PRINTS" id="PR00111">
    <property type="entry name" value="ABHYDROLASE"/>
</dbReference>
<evidence type="ECO:0000256" key="7">
    <source>
        <dbReference type="ARBA" id="ARBA00022801"/>
    </source>
</evidence>
<keyword evidence="6 8" id="KW-0645">Protease</keyword>
<dbReference type="InterPro" id="IPR005944">
    <property type="entry name" value="Pro_iminopeptidase"/>
</dbReference>
<accession>A0A1Y2AM42</accession>
<proteinExistence type="inferred from homology"/>
<evidence type="ECO:0000313" key="13">
    <source>
        <dbReference type="Proteomes" id="UP000193986"/>
    </source>
</evidence>
<protein>
    <recommendedName>
        <fullName evidence="8 10">Proline iminopeptidase</fullName>
        <shortName evidence="8">PIP</shortName>
        <ecNumber evidence="8 10">3.4.11.5</ecNumber>
    </recommendedName>
    <alternativeName>
        <fullName evidence="8">Prolyl aminopeptidase</fullName>
    </alternativeName>
</protein>
<dbReference type="EMBL" id="MCFC01000078">
    <property type="protein sequence ID" value="ORY23554.1"/>
    <property type="molecule type" value="Genomic_DNA"/>
</dbReference>
<dbReference type="GO" id="GO:0005737">
    <property type="term" value="C:cytoplasm"/>
    <property type="evidence" value="ECO:0007669"/>
    <property type="project" value="UniProtKB-SubCell"/>
</dbReference>
<dbReference type="Pfam" id="PF00561">
    <property type="entry name" value="Abhydrolase_1"/>
    <property type="match status" value="1"/>
</dbReference>
<feature type="active site" description="Proton donor" evidence="9">
    <location>
        <position position="296"/>
    </location>
</feature>
<organism evidence="12 13">
    <name type="scientific">Naematelia encephala</name>
    <dbReference type="NCBI Taxonomy" id="71784"/>
    <lineage>
        <taxon>Eukaryota</taxon>
        <taxon>Fungi</taxon>
        <taxon>Dikarya</taxon>
        <taxon>Basidiomycota</taxon>
        <taxon>Agaricomycotina</taxon>
        <taxon>Tremellomycetes</taxon>
        <taxon>Tremellales</taxon>
        <taxon>Naemateliaceae</taxon>
        <taxon>Naematelia</taxon>
    </lineage>
</organism>
<keyword evidence="7 8" id="KW-0378">Hydrolase</keyword>
<evidence type="ECO:0000256" key="1">
    <source>
        <dbReference type="ARBA" id="ARBA00001585"/>
    </source>
</evidence>
<dbReference type="OrthoDB" id="10249433at2759"/>